<feature type="chain" id="PRO_5031529941" evidence="1">
    <location>
        <begin position="18"/>
        <end position="298"/>
    </location>
</feature>
<organism evidence="2">
    <name type="scientific">Pseudoalteromonas prydzensis</name>
    <dbReference type="NCBI Taxonomy" id="182141"/>
    <lineage>
        <taxon>Bacteria</taxon>
        <taxon>Pseudomonadati</taxon>
        <taxon>Pseudomonadota</taxon>
        <taxon>Gammaproteobacteria</taxon>
        <taxon>Alteromonadales</taxon>
        <taxon>Pseudoalteromonadaceae</taxon>
        <taxon>Pseudoalteromonas</taxon>
    </lineage>
</organism>
<evidence type="ECO:0000313" key="2">
    <source>
        <dbReference type="EMBL" id="HEA18375.1"/>
    </source>
</evidence>
<proteinExistence type="predicted"/>
<dbReference type="Proteomes" id="UP000886188">
    <property type="component" value="Unassembled WGS sequence"/>
</dbReference>
<reference evidence="2" key="1">
    <citation type="journal article" date="2020" name="mSystems">
        <title>Genome- and Community-Level Interaction Insights into Carbon Utilization and Element Cycling Functions of Hydrothermarchaeota in Hydrothermal Sediment.</title>
        <authorList>
            <person name="Zhou Z."/>
            <person name="Liu Y."/>
            <person name="Xu W."/>
            <person name="Pan J."/>
            <person name="Luo Z.H."/>
            <person name="Li M."/>
        </authorList>
    </citation>
    <scope>NUCLEOTIDE SEQUENCE [LARGE SCALE GENOMIC DNA]</scope>
    <source>
        <strain evidence="2">HyVt-346</strain>
    </source>
</reference>
<comment type="caution">
    <text evidence="2">The sequence shown here is derived from an EMBL/GenBank/DDBJ whole genome shotgun (WGS) entry which is preliminary data.</text>
</comment>
<evidence type="ECO:0000256" key="1">
    <source>
        <dbReference type="SAM" id="SignalP"/>
    </source>
</evidence>
<feature type="signal peptide" evidence="1">
    <location>
        <begin position="1"/>
        <end position="17"/>
    </location>
</feature>
<dbReference type="Gene3D" id="3.40.190.10">
    <property type="entry name" value="Periplasmic binding protein-like II"/>
    <property type="match status" value="2"/>
</dbReference>
<sequence>MRKYLLFLFLFSGCTHATMTTVAYQVGEQTIIAPAVRYEYGYAYNIEAKKRLKLVTLNWPPYIDESLCNNGWLFQLTVKLLLQKGYGVHIEFFPWARALRAAELGNADILFPEYFIDAEVMSENRQGKTRNDLMALSTAIPGGNLSLIGLSGRKSNYDGSLESIKDQTIGVVRSYKNTPELDKLINSKQISTIVANNEFQQIHLLMNLRVDLIVADFDVLIASIEKSQLFETEKQQMKNALVALSPALAYKPLYYSVSKANPQWQEILADLNNEINKMKEQDELLSYIEEKKHQCSRK</sequence>
<dbReference type="SUPFAM" id="SSF53850">
    <property type="entry name" value="Periplasmic binding protein-like II"/>
    <property type="match status" value="1"/>
</dbReference>
<dbReference type="EMBL" id="DRGM01000185">
    <property type="protein sequence ID" value="HEA18375.1"/>
    <property type="molecule type" value="Genomic_DNA"/>
</dbReference>
<gene>
    <name evidence="2" type="ORF">ENH88_18430</name>
</gene>
<dbReference type="AlphaFoldDB" id="A0A7V1D2A3"/>
<protein>
    <submittedName>
        <fullName evidence="2">Transporter substrate-binding domain-containing protein</fullName>
    </submittedName>
</protein>
<keyword evidence="1" id="KW-0732">Signal</keyword>
<accession>A0A7V1D2A3</accession>
<name>A0A7V1D2A3_9GAMM</name>